<keyword evidence="1" id="KW-0732">Signal</keyword>
<dbReference type="AlphaFoldDB" id="A0A200IZG9"/>
<evidence type="ECO:0000313" key="3">
    <source>
        <dbReference type="EMBL" id="WYJ94478.1"/>
    </source>
</evidence>
<evidence type="ECO:0000313" key="2">
    <source>
        <dbReference type="EMBL" id="OUZ30382.1"/>
    </source>
</evidence>
<feature type="chain" id="PRO_5012148528" evidence="1">
    <location>
        <begin position="29"/>
        <end position="218"/>
    </location>
</feature>
<dbReference type="RefSeq" id="WP_087641756.1">
    <property type="nucleotide sequence ID" value="NZ_CP147246.1"/>
</dbReference>
<evidence type="ECO:0000313" key="4">
    <source>
        <dbReference type="Proteomes" id="UP000196151"/>
    </source>
</evidence>
<dbReference type="EMBL" id="NIBQ01000003">
    <property type="protein sequence ID" value="OUZ30382.1"/>
    <property type="molecule type" value="Genomic_DNA"/>
</dbReference>
<gene>
    <name evidence="3" type="ORF">A5889_001991</name>
    <name evidence="2" type="ORF">A5889_002670</name>
</gene>
<feature type="signal peptide" evidence="1">
    <location>
        <begin position="1"/>
        <end position="28"/>
    </location>
</feature>
<reference evidence="2" key="1">
    <citation type="submission" date="2017-05" db="EMBL/GenBank/DDBJ databases">
        <title>The Genome Sequence of Enterococcus sp. 9D6_DIV0238.</title>
        <authorList>
            <consortium name="The Broad Institute Genomics Platform"/>
            <consortium name="The Broad Institute Genomic Center for Infectious Diseases"/>
            <person name="Earl A."/>
            <person name="Manson A."/>
            <person name="Schwartman J."/>
            <person name="Gilmore M."/>
            <person name="Abouelleil A."/>
            <person name="Cao P."/>
            <person name="Chapman S."/>
            <person name="Cusick C."/>
            <person name="Shea T."/>
            <person name="Young S."/>
            <person name="Neafsey D."/>
            <person name="Nusbaum C."/>
            <person name="Birren B."/>
        </authorList>
    </citation>
    <scope>NUCLEOTIDE SEQUENCE [LARGE SCALE GENOMIC DNA]</scope>
    <source>
        <strain evidence="2">9D6_DIV0238</strain>
    </source>
</reference>
<dbReference type="EMBL" id="CP147246">
    <property type="protein sequence ID" value="WYJ94478.1"/>
    <property type="molecule type" value="Genomic_DNA"/>
</dbReference>
<sequence length="218" mass="25532">MKKKKYLFLGLALLSVLSILGIKTYANEANKPTKTNEVINYHYVAELGNEKLEATDFQAPKQFTVNHYVNFNGESYVLFMQEQYFNINVGFNFYPSDHYYPFEKFTEVMEEPRNDLSSDDPFVVDENYSGATTVNYYYTAELAGNVINTEPRQLSVNHYVNSNGDDNLLFMQETYFNTDANFIFYPSDHYYPFGKFTEEMMEPQNDLLSDDAFWVREK</sequence>
<accession>A0A200IZG9</accession>
<evidence type="ECO:0000256" key="1">
    <source>
        <dbReference type="SAM" id="SignalP"/>
    </source>
</evidence>
<proteinExistence type="predicted"/>
<reference evidence="3" key="2">
    <citation type="submission" date="2017-05" db="EMBL/GenBank/DDBJ databases">
        <authorList>
            <consortium name="The Broad Institute Genomics Platform"/>
            <consortium name="The Broad Institute Genomic Center for Infectious Diseases"/>
            <person name="Earl A."/>
            <person name="Manson A."/>
            <person name="Schwartman J."/>
            <person name="Gilmore M."/>
            <person name="Abouelleil A."/>
            <person name="Cao P."/>
            <person name="Chapman S."/>
            <person name="Cusick C."/>
            <person name="Shea T."/>
            <person name="Young S."/>
            <person name="Neafsey D."/>
            <person name="Nusbaum C."/>
            <person name="Birren B."/>
        </authorList>
    </citation>
    <scope>NUCLEOTIDE SEQUENCE</scope>
    <source>
        <strain evidence="3">9D6_DIV0238</strain>
    </source>
</reference>
<reference evidence="3" key="3">
    <citation type="submission" date="2024-03" db="EMBL/GenBank/DDBJ databases">
        <title>The Genome Sequence of Enterococcus sp. DIV0238c.</title>
        <authorList>
            <consortium name="The Broad Institute Genomics Platform"/>
            <consortium name="The Broad Institute Microbial Omics Core"/>
            <consortium name="The Broad Institute Genomic Center for Infectious Diseases"/>
            <person name="Earl A."/>
            <person name="Manson A."/>
            <person name="Gilmore M."/>
            <person name="Schwartman J."/>
            <person name="Shea T."/>
            <person name="Abouelleil A."/>
            <person name="Cao P."/>
            <person name="Chapman S."/>
            <person name="Cusick C."/>
            <person name="Young S."/>
            <person name="Neafsey D."/>
            <person name="Nusbaum C."/>
            <person name="Birren B."/>
        </authorList>
    </citation>
    <scope>NUCLEOTIDE SEQUENCE</scope>
    <source>
        <strain evidence="3">9D6_DIV0238</strain>
    </source>
</reference>
<name>A0A200IZG9_9ENTE</name>
<protein>
    <submittedName>
        <fullName evidence="2">Uncharacterized protein</fullName>
    </submittedName>
</protein>
<organism evidence="2">
    <name type="scientific">Candidatus Enterococcus dunnyi</name>
    <dbReference type="NCBI Taxonomy" id="1834192"/>
    <lineage>
        <taxon>Bacteria</taxon>
        <taxon>Bacillati</taxon>
        <taxon>Bacillota</taxon>
        <taxon>Bacilli</taxon>
        <taxon>Lactobacillales</taxon>
        <taxon>Enterococcaceae</taxon>
        <taxon>Enterococcus</taxon>
    </lineage>
</organism>
<dbReference type="Proteomes" id="UP000196151">
    <property type="component" value="Chromosome"/>
</dbReference>
<keyword evidence="4" id="KW-1185">Reference proteome</keyword>